<dbReference type="CDD" id="cd09888">
    <property type="entry name" value="NGN_Euk"/>
    <property type="match status" value="1"/>
</dbReference>
<keyword evidence="5 9" id="KW-0804">Transcription</keyword>
<dbReference type="Pfam" id="PF23284">
    <property type="entry name" value="KOW2_Spt5"/>
    <property type="match status" value="1"/>
</dbReference>
<dbReference type="Gene3D" id="3.30.70.940">
    <property type="entry name" value="NusG, N-terminal domain"/>
    <property type="match status" value="1"/>
</dbReference>
<evidence type="ECO:0000256" key="5">
    <source>
        <dbReference type="ARBA" id="ARBA00023163"/>
    </source>
</evidence>
<dbReference type="Pfam" id="PF23042">
    <property type="entry name" value="KOW1_SPT5"/>
    <property type="match status" value="1"/>
</dbReference>
<dbReference type="FunFam" id="3.30.70.940:FF:000005">
    <property type="entry name" value="Transcription elongation factor SPT5"/>
    <property type="match status" value="1"/>
</dbReference>
<feature type="domain" description="Spt5 C-terminal" evidence="12">
    <location>
        <begin position="842"/>
        <end position="1001"/>
    </location>
</feature>
<dbReference type="InterPro" id="IPR039659">
    <property type="entry name" value="SPT5"/>
</dbReference>
<keyword evidence="6 9" id="KW-0539">Nucleus</keyword>
<dbReference type="EMBL" id="ML992506">
    <property type="protein sequence ID" value="KAF2223714.1"/>
    <property type="molecule type" value="Genomic_DNA"/>
</dbReference>
<dbReference type="CDD" id="cd06082">
    <property type="entry name" value="KOW_Spt5_2"/>
    <property type="match status" value="1"/>
</dbReference>
<feature type="domain" description="KOW" evidence="11">
    <location>
        <begin position="755"/>
        <end position="782"/>
    </location>
</feature>
<dbReference type="InterPro" id="IPR041973">
    <property type="entry name" value="KOW_Spt5_1"/>
</dbReference>
<dbReference type="InterPro" id="IPR041978">
    <property type="entry name" value="KOW_Spt5_5"/>
</dbReference>
<feature type="compositionally biased region" description="Polar residues" evidence="10">
    <location>
        <begin position="877"/>
        <end position="888"/>
    </location>
</feature>
<feature type="domain" description="KOW" evidence="11">
    <location>
        <begin position="488"/>
        <end position="515"/>
    </location>
</feature>
<dbReference type="InterPro" id="IPR041975">
    <property type="entry name" value="KOW_Spt5_2"/>
</dbReference>
<dbReference type="SMART" id="SM00739">
    <property type="entry name" value="KOW"/>
    <property type="match status" value="5"/>
</dbReference>
<dbReference type="Gene3D" id="2.30.30.30">
    <property type="match status" value="3"/>
</dbReference>
<dbReference type="InterPro" id="IPR022581">
    <property type="entry name" value="Spt5_N"/>
</dbReference>
<dbReference type="InterPro" id="IPR041976">
    <property type="entry name" value="KOW_Spt5_3"/>
</dbReference>
<dbReference type="Pfam" id="PF23290">
    <property type="entry name" value="KOW5_SPT5"/>
    <property type="match status" value="1"/>
</dbReference>
<evidence type="ECO:0000259" key="11">
    <source>
        <dbReference type="SMART" id="SM00739"/>
    </source>
</evidence>
<feature type="compositionally biased region" description="Low complexity" evidence="10">
    <location>
        <begin position="974"/>
        <end position="990"/>
    </location>
</feature>
<feature type="domain" description="KOW" evidence="11">
    <location>
        <begin position="541"/>
        <end position="569"/>
    </location>
</feature>
<dbReference type="GO" id="GO:0000785">
    <property type="term" value="C:chromatin"/>
    <property type="evidence" value="ECO:0007669"/>
    <property type="project" value="UniProtKB-ARBA"/>
</dbReference>
<evidence type="ECO:0000256" key="6">
    <source>
        <dbReference type="ARBA" id="ARBA00023242"/>
    </source>
</evidence>
<dbReference type="CDD" id="cd06084">
    <property type="entry name" value="KOW_Spt5_4"/>
    <property type="match status" value="1"/>
</dbReference>
<evidence type="ECO:0000256" key="8">
    <source>
        <dbReference type="ARBA" id="ARBA00025870"/>
    </source>
</evidence>
<feature type="compositionally biased region" description="Basic and acidic residues" evidence="10">
    <location>
        <begin position="170"/>
        <end position="187"/>
    </location>
</feature>
<organism evidence="13 14">
    <name type="scientific">Elsinoe ampelina</name>
    <dbReference type="NCBI Taxonomy" id="302913"/>
    <lineage>
        <taxon>Eukaryota</taxon>
        <taxon>Fungi</taxon>
        <taxon>Dikarya</taxon>
        <taxon>Ascomycota</taxon>
        <taxon>Pezizomycotina</taxon>
        <taxon>Dothideomycetes</taxon>
        <taxon>Dothideomycetidae</taxon>
        <taxon>Myriangiales</taxon>
        <taxon>Elsinoaceae</taxon>
        <taxon>Elsinoe</taxon>
    </lineage>
</organism>
<dbReference type="Pfam" id="PF11942">
    <property type="entry name" value="Spt5_N"/>
    <property type="match status" value="1"/>
</dbReference>
<dbReference type="CDD" id="cd06083">
    <property type="entry name" value="KOW_Spt5_3"/>
    <property type="match status" value="1"/>
</dbReference>
<feature type="compositionally biased region" description="Acidic residues" evidence="10">
    <location>
        <begin position="65"/>
        <end position="89"/>
    </location>
</feature>
<dbReference type="GO" id="GO:0003729">
    <property type="term" value="F:mRNA binding"/>
    <property type="evidence" value="ECO:0007669"/>
    <property type="project" value="TreeGrafter"/>
</dbReference>
<dbReference type="CDD" id="cd06081">
    <property type="entry name" value="KOW_Spt5_1"/>
    <property type="match status" value="1"/>
</dbReference>
<protein>
    <recommendedName>
        <fullName evidence="3 9">Transcription elongation factor SPT5</fullName>
    </recommendedName>
</protein>
<dbReference type="GO" id="GO:0006357">
    <property type="term" value="P:regulation of transcription by RNA polymerase II"/>
    <property type="evidence" value="ECO:0007669"/>
    <property type="project" value="InterPro"/>
</dbReference>
<feature type="compositionally biased region" description="Acidic residues" evidence="10">
    <location>
        <begin position="135"/>
        <end position="155"/>
    </location>
</feature>
<gene>
    <name evidence="13" type="ORF">BDZ85DRAFT_113180</name>
</gene>
<evidence type="ECO:0000256" key="2">
    <source>
        <dbReference type="ARBA" id="ARBA00006956"/>
    </source>
</evidence>
<dbReference type="Pfam" id="PF23291">
    <property type="entry name" value="KOW4_SPT5"/>
    <property type="match status" value="1"/>
</dbReference>
<keyword evidence="4" id="KW-0507">mRNA processing</keyword>
<dbReference type="InterPro" id="IPR005100">
    <property type="entry name" value="NGN-domain"/>
</dbReference>
<dbReference type="Pfam" id="PF03439">
    <property type="entry name" value="Spt5-NGN"/>
    <property type="match status" value="1"/>
</dbReference>
<dbReference type="InterPro" id="IPR017071">
    <property type="entry name" value="TF_Spt5_eukaryote"/>
</dbReference>
<feature type="region of interest" description="Disordered" evidence="10">
    <location>
        <begin position="950"/>
        <end position="1012"/>
    </location>
</feature>
<dbReference type="InterPro" id="IPR039385">
    <property type="entry name" value="NGN_Euk"/>
</dbReference>
<feature type="region of interest" description="Disordered" evidence="10">
    <location>
        <begin position="850"/>
        <end position="896"/>
    </location>
</feature>
<dbReference type="GO" id="GO:0032784">
    <property type="term" value="P:regulation of DNA-templated transcription elongation"/>
    <property type="evidence" value="ECO:0007669"/>
    <property type="project" value="InterPro"/>
</dbReference>
<keyword evidence="14" id="KW-1185">Reference proteome</keyword>
<reference evidence="14" key="1">
    <citation type="journal article" date="2020" name="Stud. Mycol.">
        <title>101 Dothideomycetes genomes: A test case for predicting lifestyles and emergence of pathogens.</title>
        <authorList>
            <person name="Haridas S."/>
            <person name="Albert R."/>
            <person name="Binder M."/>
            <person name="Bloem J."/>
            <person name="LaButti K."/>
            <person name="Salamov A."/>
            <person name="Andreopoulos B."/>
            <person name="Baker S."/>
            <person name="Barry K."/>
            <person name="Bills G."/>
            <person name="Bluhm B."/>
            <person name="Cannon C."/>
            <person name="Castanera R."/>
            <person name="Culley D."/>
            <person name="Daum C."/>
            <person name="Ezra D."/>
            <person name="Gonzalez J."/>
            <person name="Henrissat B."/>
            <person name="Kuo A."/>
            <person name="Liang C."/>
            <person name="Lipzen A."/>
            <person name="Lutzoni F."/>
            <person name="Magnuson J."/>
            <person name="Mondo S."/>
            <person name="Nolan M."/>
            <person name="Ohm R."/>
            <person name="Pangilinan J."/>
            <person name="Park H.-J."/>
            <person name="Ramirez L."/>
            <person name="Alfaro M."/>
            <person name="Sun H."/>
            <person name="Tritt A."/>
            <person name="Yoshinaga Y."/>
            <person name="Zwiers L.-H."/>
            <person name="Turgeon B."/>
            <person name="Goodwin S."/>
            <person name="Spatafora J."/>
            <person name="Crous P."/>
            <person name="Grigoriev I."/>
        </authorList>
    </citation>
    <scope>NUCLEOTIDE SEQUENCE [LARGE SCALE GENOMIC DNA]</scope>
    <source>
        <strain evidence="14">CECT 20119</strain>
    </source>
</reference>
<accession>A0A6A6GDB3</accession>
<dbReference type="FunFam" id="2.30.30.30:FF:000029">
    <property type="entry name" value="Transcription elongation factor SPT5"/>
    <property type="match status" value="1"/>
</dbReference>
<dbReference type="InterPro" id="IPR041977">
    <property type="entry name" value="KOW_Spt5_4"/>
</dbReference>
<dbReference type="AlphaFoldDB" id="A0A6A6GDB3"/>
<feature type="domain" description="KOW" evidence="11">
    <location>
        <begin position="322"/>
        <end position="349"/>
    </location>
</feature>
<dbReference type="FunFam" id="2.30.30.30:FF:000018">
    <property type="entry name" value="Transcription elongation factor SPT5"/>
    <property type="match status" value="1"/>
</dbReference>
<dbReference type="InterPro" id="IPR005824">
    <property type="entry name" value="KOW"/>
</dbReference>
<dbReference type="GO" id="GO:0032044">
    <property type="term" value="C:DSIF complex"/>
    <property type="evidence" value="ECO:0007669"/>
    <property type="project" value="TreeGrafter"/>
</dbReference>
<feature type="region of interest" description="Disordered" evidence="10">
    <location>
        <begin position="1"/>
        <end position="187"/>
    </location>
</feature>
<dbReference type="SMART" id="SM01104">
    <property type="entry name" value="CTD"/>
    <property type="match status" value="1"/>
</dbReference>
<evidence type="ECO:0000259" key="12">
    <source>
        <dbReference type="SMART" id="SM01104"/>
    </source>
</evidence>
<dbReference type="InterPro" id="IPR024945">
    <property type="entry name" value="Spt5_C_dom"/>
</dbReference>
<dbReference type="PANTHER" id="PTHR11125">
    <property type="entry name" value="SUPPRESSOR OF TY 5"/>
    <property type="match status" value="1"/>
</dbReference>
<comment type="subunit">
    <text evidence="8">Component of the SPT4-SPT5 complex. Interacts with RNA polymerase II.</text>
</comment>
<dbReference type="Proteomes" id="UP000799538">
    <property type="component" value="Unassembled WGS sequence"/>
</dbReference>
<sequence length="1012" mass="108886">MSNYNNDFAGGDSDEEDFNPAPAVASDDEGDDGRKTASKSKVVPDEDEDDEMPVRTKTNGAAPRDDEDGELKMDDEDGAEDDDGDEVDDEPKGKDDDDDDDDEEDEEDEDDEEEEVTGRARKRRRRDPRNQFIDVEAEVDEEDEEDPEDEDEIAGEDMHPDDLMELPPGADRDDRKHRELDRQRDLAASMDAEKQAALLKERYGRNRAAATDSVIVPQRLLLPSVDDPSIWRLKCKPGKEREVIFNIMKRIEDRAGTREPLQVISAFERGGVMGGSLYVEARTLADITSGLEGMQNVYLGSKPLLVPIGEMPDLLRVRKSKELQVGHFVRIKRGKYSGDLAQINDVEPNGVEVELRVIPRLDYGLNEDANAAFDSGVVKRKRPGGFGATSGGPKPPQRLFSENEAKKKHSRFLSMNAGLSGHSFQYMGETYEEGYLIKSFKANHLQTEDVNPTLEEVTKFAREGAEDGTENLDLSALAATIKSSTGAAFLPGDTVEIYQGEQRGVWGKARSVTGDIVRIEVSEGPLRGTIIESPIKGLRKLFREGDHVKVIGGSKYFDEVGMVVRIHEDRVTILTDSTNTEITVFSKDLRVASDSGGQVGLSKYDLHDLVQLDASTVGVVVKVDRESVRVLDQNGTLRNLLPSQISNKLERRKEAKTVDRDSSEIRIDDTVKEYAGDSKSGRVLHIHRNYLFVHSREQLENAGVFVARATNVLTVGARSKPGGAMGALSKMNPALQRPGAAAPAMAPPPRSMGRDHLIGKTVAPKKGVYKGIIGRVVDSTDDSVRIEVSSKKTFIECKKDNLTIRDPKTGAVISSDVRNGGRGIPNSMATGGHTSYGGGAMGGRTPAWGQTPHSGSRTPAWAAGGGGRTPAWKDGSRTQYGNSGTSRTPAWAGGGNSGANGGGATAYGGNMTSYGGSTSYGGNMTSYGGSGTSYGGTTYGYDAPTPGAYTAPTPGASGGYDQPTPGPGRYGRDYATPGGAASAPTPGGYPQTPGAYAAETPGGMQDDAPGYD</sequence>
<dbReference type="PIRSF" id="PIRSF036945">
    <property type="entry name" value="Spt5"/>
    <property type="match status" value="1"/>
</dbReference>
<feature type="domain" description="KOW" evidence="11">
    <location>
        <begin position="664"/>
        <end position="689"/>
    </location>
</feature>
<dbReference type="OrthoDB" id="28901at2759"/>
<evidence type="ECO:0000256" key="1">
    <source>
        <dbReference type="ARBA" id="ARBA00004123"/>
    </source>
</evidence>
<evidence type="ECO:0000313" key="13">
    <source>
        <dbReference type="EMBL" id="KAF2223714.1"/>
    </source>
</evidence>
<proteinExistence type="inferred from homology"/>
<comment type="function">
    <text evidence="7 9">The SPT4-SPT5 complex mediates both activation and inhibition of transcription elongation, and plays a role in pre-mRNA processing. This complex seems to be important for the stability of the RNA polymerase II elongation machinery on the chromatin template but not for the inherent ability of this machinery to translocate down the gene.</text>
</comment>
<dbReference type="SUPFAM" id="SSF50104">
    <property type="entry name" value="Translation proteins SH3-like domain"/>
    <property type="match status" value="1"/>
</dbReference>
<dbReference type="InterPro" id="IPR008991">
    <property type="entry name" value="Translation_prot_SH3-like_sf"/>
</dbReference>
<evidence type="ECO:0000256" key="4">
    <source>
        <dbReference type="ARBA" id="ARBA00022664"/>
    </source>
</evidence>
<evidence type="ECO:0000256" key="7">
    <source>
        <dbReference type="ARBA" id="ARBA00024691"/>
    </source>
</evidence>
<comment type="subcellular location">
    <subcellularLocation>
        <location evidence="1 9">Nucleus</location>
    </subcellularLocation>
</comment>
<dbReference type="InterPro" id="IPR036735">
    <property type="entry name" value="NGN_dom_sf"/>
</dbReference>
<dbReference type="GO" id="GO:0006368">
    <property type="term" value="P:transcription elongation by RNA polymerase II"/>
    <property type="evidence" value="ECO:0007669"/>
    <property type="project" value="TreeGrafter"/>
</dbReference>
<evidence type="ECO:0000256" key="9">
    <source>
        <dbReference type="PIRNR" id="PIRNR036945"/>
    </source>
</evidence>
<comment type="similarity">
    <text evidence="2 9">Belongs to the SPT5 family.</text>
</comment>
<dbReference type="InterPro" id="IPR014722">
    <property type="entry name" value="Rib_uL2_dom2"/>
</dbReference>
<dbReference type="Pfam" id="PF23037">
    <property type="entry name" value="KOWx_SPT5"/>
    <property type="match status" value="1"/>
</dbReference>
<dbReference type="GO" id="GO:0006397">
    <property type="term" value="P:mRNA processing"/>
    <property type="evidence" value="ECO:0007669"/>
    <property type="project" value="UniProtKB-KW"/>
</dbReference>
<dbReference type="InterPro" id="IPR057936">
    <property type="entry name" value="KOWx_Spt5"/>
</dbReference>
<evidence type="ECO:0000256" key="3">
    <source>
        <dbReference type="ARBA" id="ARBA00020181"/>
    </source>
</evidence>
<feature type="compositionally biased region" description="Acidic residues" evidence="10">
    <location>
        <begin position="96"/>
        <end position="115"/>
    </location>
</feature>
<evidence type="ECO:0000256" key="10">
    <source>
        <dbReference type="SAM" id="MobiDB-lite"/>
    </source>
</evidence>
<dbReference type="PANTHER" id="PTHR11125:SF7">
    <property type="entry name" value="TRANSCRIPTION ELONGATION FACTOR SPT5"/>
    <property type="match status" value="1"/>
</dbReference>
<evidence type="ECO:0000313" key="14">
    <source>
        <dbReference type="Proteomes" id="UP000799538"/>
    </source>
</evidence>
<name>A0A6A6GDB3_9PEZI</name>